<comment type="catalytic activity">
    <reaction evidence="5 6">
        <text>N(1)-(5-phospho-beta-D-ribosyl)glycinamide + (6R)-10-formyltetrahydrofolate = N(2)-formyl-N(1)-(5-phospho-beta-D-ribosyl)glycinamide + (6S)-5,6,7,8-tetrahydrofolate + H(+)</text>
        <dbReference type="Rhea" id="RHEA:15053"/>
        <dbReference type="ChEBI" id="CHEBI:15378"/>
        <dbReference type="ChEBI" id="CHEBI:57453"/>
        <dbReference type="ChEBI" id="CHEBI:143788"/>
        <dbReference type="ChEBI" id="CHEBI:147286"/>
        <dbReference type="ChEBI" id="CHEBI:195366"/>
        <dbReference type="EC" id="2.1.2.2"/>
    </reaction>
</comment>
<dbReference type="EC" id="2.1.2.2" evidence="6"/>
<dbReference type="InterPro" id="IPR001555">
    <property type="entry name" value="GART_AS"/>
</dbReference>
<dbReference type="Gene3D" id="3.40.50.170">
    <property type="entry name" value="Formyl transferase, N-terminal domain"/>
    <property type="match status" value="1"/>
</dbReference>
<dbReference type="GO" id="GO:0005737">
    <property type="term" value="C:cytoplasm"/>
    <property type="evidence" value="ECO:0007669"/>
    <property type="project" value="TreeGrafter"/>
</dbReference>
<feature type="binding site" evidence="6">
    <location>
        <position position="109"/>
    </location>
    <ligand>
        <name>(6R)-10-formyltetrahydrofolate</name>
        <dbReference type="ChEBI" id="CHEBI:195366"/>
    </ligand>
</feature>
<dbReference type="Proteomes" id="UP000654279">
    <property type="component" value="Unassembled WGS sequence"/>
</dbReference>
<dbReference type="EMBL" id="JACRSO010000002">
    <property type="protein sequence ID" value="MBC8528939.1"/>
    <property type="molecule type" value="Genomic_DNA"/>
</dbReference>
<keyword evidence="2 6" id="KW-0808">Transferase</keyword>
<feature type="binding site" evidence="6">
    <location>
        <position position="62"/>
    </location>
    <ligand>
        <name>(6R)-10-formyltetrahydrofolate</name>
        <dbReference type="ChEBI" id="CHEBI:195366"/>
    </ligand>
</feature>
<feature type="binding site" evidence="6">
    <location>
        <begin position="14"/>
        <end position="16"/>
    </location>
    <ligand>
        <name>N(1)-(5-phospho-beta-D-ribosyl)glycinamide</name>
        <dbReference type="ChEBI" id="CHEBI:143788"/>
    </ligand>
</feature>
<dbReference type="PANTHER" id="PTHR43369:SF2">
    <property type="entry name" value="PHOSPHORIBOSYLGLYCINAMIDE FORMYLTRANSFERASE"/>
    <property type="match status" value="1"/>
</dbReference>
<comment type="caution">
    <text evidence="8">The sequence shown here is derived from an EMBL/GenBank/DDBJ whole genome shotgun (WGS) entry which is preliminary data.</text>
</comment>
<dbReference type="NCBIfam" id="TIGR00639">
    <property type="entry name" value="PurN"/>
    <property type="match status" value="1"/>
</dbReference>
<dbReference type="PROSITE" id="PS00373">
    <property type="entry name" value="GART"/>
    <property type="match status" value="1"/>
</dbReference>
<comment type="similarity">
    <text evidence="4 6">Belongs to the GART family.</text>
</comment>
<organism evidence="8 9">
    <name type="scientific">Luoshenia tenuis</name>
    <dbReference type="NCBI Taxonomy" id="2763654"/>
    <lineage>
        <taxon>Bacteria</taxon>
        <taxon>Bacillati</taxon>
        <taxon>Bacillota</taxon>
        <taxon>Clostridia</taxon>
        <taxon>Christensenellales</taxon>
        <taxon>Christensenellaceae</taxon>
        <taxon>Luoshenia</taxon>
    </lineage>
</organism>
<keyword evidence="3 6" id="KW-0658">Purine biosynthesis</keyword>
<dbReference type="PANTHER" id="PTHR43369">
    <property type="entry name" value="PHOSPHORIBOSYLGLYCINAMIDE FORMYLTRANSFERASE"/>
    <property type="match status" value="1"/>
</dbReference>
<dbReference type="InterPro" id="IPR002376">
    <property type="entry name" value="Formyl_transf_N"/>
</dbReference>
<name>A0A926CZT3_9FIRM</name>
<dbReference type="Pfam" id="PF00551">
    <property type="entry name" value="Formyl_trans_N"/>
    <property type="match status" value="1"/>
</dbReference>
<dbReference type="GO" id="GO:0006189">
    <property type="term" value="P:'de novo' IMP biosynthetic process"/>
    <property type="evidence" value="ECO:0007669"/>
    <property type="project" value="UniProtKB-UniRule"/>
</dbReference>
<evidence type="ECO:0000259" key="7">
    <source>
        <dbReference type="Pfam" id="PF00551"/>
    </source>
</evidence>
<dbReference type="AlphaFoldDB" id="A0A926CZT3"/>
<evidence type="ECO:0000256" key="6">
    <source>
        <dbReference type="HAMAP-Rule" id="MF_01930"/>
    </source>
</evidence>
<accession>A0A926CZT3</accession>
<evidence type="ECO:0000256" key="3">
    <source>
        <dbReference type="ARBA" id="ARBA00022755"/>
    </source>
</evidence>
<dbReference type="SUPFAM" id="SSF53328">
    <property type="entry name" value="Formyltransferase"/>
    <property type="match status" value="1"/>
</dbReference>
<evidence type="ECO:0000256" key="4">
    <source>
        <dbReference type="ARBA" id="ARBA00038440"/>
    </source>
</evidence>
<evidence type="ECO:0000313" key="8">
    <source>
        <dbReference type="EMBL" id="MBC8528939.1"/>
    </source>
</evidence>
<feature type="site" description="Raises pKa of active site His" evidence="6">
    <location>
        <position position="152"/>
    </location>
</feature>
<comment type="pathway">
    <text evidence="1 6">Purine metabolism; IMP biosynthesis via de novo pathway; N(2)-formyl-N(1)-(5-phospho-D-ribosyl)glycinamide from N(1)-(5-phospho-D-ribosyl)glycinamide (10-formyl THF route): step 1/1.</text>
</comment>
<dbReference type="CDD" id="cd08645">
    <property type="entry name" value="FMT_core_GART"/>
    <property type="match status" value="1"/>
</dbReference>
<dbReference type="HAMAP" id="MF_01930">
    <property type="entry name" value="PurN"/>
    <property type="match status" value="1"/>
</dbReference>
<evidence type="ECO:0000256" key="5">
    <source>
        <dbReference type="ARBA" id="ARBA00047664"/>
    </source>
</evidence>
<protein>
    <recommendedName>
        <fullName evidence="6">Phosphoribosylglycinamide formyltransferase</fullName>
        <ecNumber evidence="6">2.1.2.2</ecNumber>
    </recommendedName>
    <alternativeName>
        <fullName evidence="6">5'-phosphoribosylglycinamide transformylase</fullName>
    </alternativeName>
    <alternativeName>
        <fullName evidence="6">GAR transformylase</fullName>
        <shortName evidence="6">GART</shortName>
    </alternativeName>
</protein>
<gene>
    <name evidence="6" type="primary">purN</name>
    <name evidence="8" type="ORF">H8699_05820</name>
</gene>
<feature type="domain" description="Formyl transferase N-terminal" evidence="7">
    <location>
        <begin position="4"/>
        <end position="188"/>
    </location>
</feature>
<feature type="active site" description="Proton donor" evidence="6">
    <location>
        <position position="111"/>
    </location>
</feature>
<dbReference type="InterPro" id="IPR036477">
    <property type="entry name" value="Formyl_transf_N_sf"/>
</dbReference>
<evidence type="ECO:0000313" key="9">
    <source>
        <dbReference type="Proteomes" id="UP000654279"/>
    </source>
</evidence>
<evidence type="ECO:0000256" key="2">
    <source>
        <dbReference type="ARBA" id="ARBA00022679"/>
    </source>
</evidence>
<sequence length="208" mass="22554">MPLKRIVVMVSGGGSNMQAVMDGISAGEIPGQIVRVISSAAKAYALERARANGIEAIALPKRYFDSDAACDQARHRAIDEAKPDLILLAGYLGIVPRQTVEKYRGRIINIHPALIPSFCGKGMYGHHVHEAVLAYGAKVSGATVHFVEEGVDTGPIILQDTVPVLQGDDADALAARVLQVEHRIFPLAAKLFLEDKLRVQGRRVWIEE</sequence>
<dbReference type="GO" id="GO:0004644">
    <property type="term" value="F:phosphoribosylglycinamide formyltransferase activity"/>
    <property type="evidence" value="ECO:0007669"/>
    <property type="project" value="UniProtKB-UniRule"/>
</dbReference>
<comment type="caution">
    <text evidence="6">Lacks conserved residue(s) required for the propagation of feature annotation.</text>
</comment>
<keyword evidence="9" id="KW-1185">Reference proteome</keyword>
<comment type="function">
    <text evidence="6">Catalyzes the transfer of a formyl group from 10-formyltetrahydrofolate to 5-phospho-ribosyl-glycinamide (GAR), producing 5-phospho-ribosyl-N-formylglycinamide (FGAR) and tetrahydrofolate.</text>
</comment>
<proteinExistence type="inferred from homology"/>
<reference evidence="8" key="1">
    <citation type="submission" date="2020-08" db="EMBL/GenBank/DDBJ databases">
        <title>Genome public.</title>
        <authorList>
            <person name="Liu C."/>
            <person name="Sun Q."/>
        </authorList>
    </citation>
    <scope>NUCLEOTIDE SEQUENCE</scope>
    <source>
        <strain evidence="8">NSJ-44</strain>
    </source>
</reference>
<dbReference type="RefSeq" id="WP_249284870.1">
    <property type="nucleotide sequence ID" value="NZ_JACRSO010000002.1"/>
</dbReference>
<dbReference type="InterPro" id="IPR004607">
    <property type="entry name" value="GART"/>
</dbReference>
<evidence type="ECO:0000256" key="1">
    <source>
        <dbReference type="ARBA" id="ARBA00005054"/>
    </source>
</evidence>